<dbReference type="EMBL" id="ML996702">
    <property type="protein sequence ID" value="KAF2397621.1"/>
    <property type="molecule type" value="Genomic_DNA"/>
</dbReference>
<feature type="compositionally biased region" description="Polar residues" evidence="1">
    <location>
        <begin position="20"/>
        <end position="33"/>
    </location>
</feature>
<proteinExistence type="predicted"/>
<name>A0A6G1HNY9_9PEZI</name>
<dbReference type="Proteomes" id="UP000799640">
    <property type="component" value="Unassembled WGS sequence"/>
</dbReference>
<gene>
    <name evidence="2" type="ORF">EJ06DRAFT_584039</name>
</gene>
<keyword evidence="3" id="KW-1185">Reference proteome</keyword>
<organism evidence="2 3">
    <name type="scientific">Trichodelitschia bisporula</name>
    <dbReference type="NCBI Taxonomy" id="703511"/>
    <lineage>
        <taxon>Eukaryota</taxon>
        <taxon>Fungi</taxon>
        <taxon>Dikarya</taxon>
        <taxon>Ascomycota</taxon>
        <taxon>Pezizomycotina</taxon>
        <taxon>Dothideomycetes</taxon>
        <taxon>Dothideomycetes incertae sedis</taxon>
        <taxon>Phaeotrichales</taxon>
        <taxon>Phaeotrichaceae</taxon>
        <taxon>Trichodelitschia</taxon>
    </lineage>
</organism>
<feature type="region of interest" description="Disordered" evidence="1">
    <location>
        <begin position="15"/>
        <end position="37"/>
    </location>
</feature>
<evidence type="ECO:0000313" key="3">
    <source>
        <dbReference type="Proteomes" id="UP000799640"/>
    </source>
</evidence>
<dbReference type="AlphaFoldDB" id="A0A6G1HNY9"/>
<reference evidence="2" key="1">
    <citation type="journal article" date="2020" name="Stud. Mycol.">
        <title>101 Dothideomycetes genomes: a test case for predicting lifestyles and emergence of pathogens.</title>
        <authorList>
            <person name="Haridas S."/>
            <person name="Albert R."/>
            <person name="Binder M."/>
            <person name="Bloem J."/>
            <person name="Labutti K."/>
            <person name="Salamov A."/>
            <person name="Andreopoulos B."/>
            <person name="Baker S."/>
            <person name="Barry K."/>
            <person name="Bills G."/>
            <person name="Bluhm B."/>
            <person name="Cannon C."/>
            <person name="Castanera R."/>
            <person name="Culley D."/>
            <person name="Daum C."/>
            <person name="Ezra D."/>
            <person name="Gonzalez J."/>
            <person name="Henrissat B."/>
            <person name="Kuo A."/>
            <person name="Liang C."/>
            <person name="Lipzen A."/>
            <person name="Lutzoni F."/>
            <person name="Magnuson J."/>
            <person name="Mondo S."/>
            <person name="Nolan M."/>
            <person name="Ohm R."/>
            <person name="Pangilinan J."/>
            <person name="Park H.-J."/>
            <person name="Ramirez L."/>
            <person name="Alfaro M."/>
            <person name="Sun H."/>
            <person name="Tritt A."/>
            <person name="Yoshinaga Y."/>
            <person name="Zwiers L.-H."/>
            <person name="Turgeon B."/>
            <person name="Goodwin S."/>
            <person name="Spatafora J."/>
            <person name="Crous P."/>
            <person name="Grigoriev I."/>
        </authorList>
    </citation>
    <scope>NUCLEOTIDE SEQUENCE</scope>
    <source>
        <strain evidence="2">CBS 262.69</strain>
    </source>
</reference>
<evidence type="ECO:0000256" key="1">
    <source>
        <dbReference type="SAM" id="MobiDB-lite"/>
    </source>
</evidence>
<sequence>MGFGGYLGRGLSSGARPLSKLSSCGSPRPTTAASRWGSRPVSEILRHSRPKCGVDLHRVDILQHLSGAIKLTNFAQFHSYCVQIRFGMLLLRRNIGVAAFLKGRLRDVDHLRAFIDSPKPVQAVLHTPLVNMKITLLSLPSLALAITLGADPRMMQAGTPPTPFGLTKNAACMNLFCTLEPNVCNGAIDAWGACGECNGFGCIGLGERKCPGGAREC</sequence>
<accession>A0A6G1HNY9</accession>
<protein>
    <submittedName>
        <fullName evidence="2">Uncharacterized protein</fullName>
    </submittedName>
</protein>
<evidence type="ECO:0000313" key="2">
    <source>
        <dbReference type="EMBL" id="KAF2397621.1"/>
    </source>
</evidence>